<feature type="transmembrane region" description="Helical" evidence="8">
    <location>
        <begin position="467"/>
        <end position="493"/>
    </location>
</feature>
<dbReference type="Proteomes" id="UP000469385">
    <property type="component" value="Unassembled WGS sequence"/>
</dbReference>
<dbReference type="Gene3D" id="3.30.70.1440">
    <property type="entry name" value="Multidrug efflux transporter AcrB pore domain"/>
    <property type="match status" value="1"/>
</dbReference>
<feature type="transmembrane region" description="Helical" evidence="8">
    <location>
        <begin position="988"/>
        <end position="1014"/>
    </location>
</feature>
<evidence type="ECO:0000256" key="3">
    <source>
        <dbReference type="ARBA" id="ARBA00022448"/>
    </source>
</evidence>
<organism evidence="9 10">
    <name type="scientific">Ramlibacter pinisoli</name>
    <dbReference type="NCBI Taxonomy" id="2682844"/>
    <lineage>
        <taxon>Bacteria</taxon>
        <taxon>Pseudomonadati</taxon>
        <taxon>Pseudomonadota</taxon>
        <taxon>Betaproteobacteria</taxon>
        <taxon>Burkholderiales</taxon>
        <taxon>Comamonadaceae</taxon>
        <taxon>Ramlibacter</taxon>
    </lineage>
</organism>
<feature type="transmembrane region" description="Helical" evidence="8">
    <location>
        <begin position="333"/>
        <end position="352"/>
    </location>
</feature>
<dbReference type="SUPFAM" id="SSF82693">
    <property type="entry name" value="Multidrug efflux transporter AcrB pore domain, PN1, PN2, PC1 and PC2 subdomains"/>
    <property type="match status" value="3"/>
</dbReference>
<dbReference type="NCBIfam" id="TIGR00914">
    <property type="entry name" value="2A0601"/>
    <property type="match status" value="1"/>
</dbReference>
<evidence type="ECO:0000256" key="7">
    <source>
        <dbReference type="ARBA" id="ARBA00023136"/>
    </source>
</evidence>
<feature type="transmembrane region" description="Helical" evidence="8">
    <location>
        <begin position="438"/>
        <end position="455"/>
    </location>
</feature>
<dbReference type="Gene3D" id="3.30.70.1320">
    <property type="entry name" value="Multidrug efflux transporter AcrB pore domain like"/>
    <property type="match status" value="1"/>
</dbReference>
<dbReference type="InterPro" id="IPR027463">
    <property type="entry name" value="AcrB_DN_DC_subdom"/>
</dbReference>
<feature type="transmembrane region" description="Helical" evidence="8">
    <location>
        <begin position="911"/>
        <end position="935"/>
    </location>
</feature>
<evidence type="ECO:0000313" key="9">
    <source>
        <dbReference type="EMBL" id="MVQ30592.1"/>
    </source>
</evidence>
<dbReference type="GO" id="GO:0008324">
    <property type="term" value="F:monoatomic cation transmembrane transporter activity"/>
    <property type="evidence" value="ECO:0007669"/>
    <property type="project" value="InterPro"/>
</dbReference>
<evidence type="ECO:0000256" key="1">
    <source>
        <dbReference type="ARBA" id="ARBA00004651"/>
    </source>
</evidence>
<sequence length="1037" mass="112324">MRRLIHFALHQPLFVVLGTLLFALAGVIAFSNLSVEAFPDVTDTQVTVIALYPGRAAEEVEKQVTLPIEVALSGLPNSIRVFSHTQFGLSFTVVTYDDKADVLAVRAQVNERLRSIDLPPGVEANIAPNATPVGEIMRYRVRGDGLSTTELRTIEDWVVERALRQVPGIADVVAMGGFIKQYEVQPDLDKLRATKLTFQNLLDALGRGNSNAGGSYVAQGSQQYAIRGIGLLRSPDDIGRIVVAARGGTPILVRDVAQVNVGAVPRLGTVGQDGDDDVVTGIVVMRKGENPSVVLKAVKEKIAQLNARGLPKGVQIVPYYDRTWLMGKTLSTVFRNLVEGALLVSLVLYLFLGNVRASFAVVVVIPLALLATFMGLKIMGVPANLLSLGAMDFGIIVDGAVIVIENIMHRLAENKEELRESDRKATIIDAANEVGRPTLFSMLIIIAAHIPIFALQRHEGRIFQPMALSVTTALIGSLVFSLTLVPLLAFWMLRRKLPHGDNRLVAACKNLYEPLLDWALARRKLVMLIALATFGAGMLAASRLGSEFLPELNEGTIWVNLRLPSSISNDEAARVLRNVRKALLTVPEVRTTVSKAGQPEDGTDPKTISMAEVFVDIKPAEEWRPGLTHEKLLEQMDRAVSAVPGVQPSFSQPIRDNVLESISQIDGQIVIKVAGDDLAELRRVTQQIEREIKQVAGVYRAEIDRQGELPQLVIDIDRDRAARLGLNVQDVQDVVEAALAGKAATQIWEGERKFSVAVRLPEPRRVIASLPQTLIPTPDGGYAQLGAVADIRELSGAMNIARESGRRTMAIGIFIKDRDMGSVVKDMQARVNGAVKLPESYTVTWSGEFENQERAMKRLSVVVPISLLLIFVLLFDAFKSVQLATLILVNVPLALIGGFVALWVFGIPLSVSAAIGFIALSGQAVLNGVVMLSVFQQLRSQGADVLTAARTGSMQRLRTVLMTAMLAALGLLPMALSHDIGSETQRPLAIVVIGGLITATLLTLVVLPVLYVAWFSRRGAAAREAAATPAALLEEPV</sequence>
<dbReference type="Gene3D" id="3.30.70.1430">
    <property type="entry name" value="Multidrug efflux transporter AcrB pore domain"/>
    <property type="match status" value="2"/>
</dbReference>
<feature type="transmembrane region" description="Helical" evidence="8">
    <location>
        <begin position="525"/>
        <end position="544"/>
    </location>
</feature>
<dbReference type="SUPFAM" id="SSF82866">
    <property type="entry name" value="Multidrug efflux transporter AcrB transmembrane domain"/>
    <property type="match status" value="2"/>
</dbReference>
<dbReference type="SUPFAM" id="SSF82714">
    <property type="entry name" value="Multidrug efflux transporter AcrB TolC docking domain, DN and DC subdomains"/>
    <property type="match status" value="2"/>
</dbReference>
<dbReference type="InterPro" id="IPR004763">
    <property type="entry name" value="CusA-like"/>
</dbReference>
<evidence type="ECO:0000313" key="10">
    <source>
        <dbReference type="Proteomes" id="UP000469385"/>
    </source>
</evidence>
<keyword evidence="7 8" id="KW-0472">Membrane</keyword>
<evidence type="ECO:0000256" key="5">
    <source>
        <dbReference type="ARBA" id="ARBA00022692"/>
    </source>
</evidence>
<dbReference type="InterPro" id="IPR001036">
    <property type="entry name" value="Acrflvin-R"/>
</dbReference>
<evidence type="ECO:0000256" key="2">
    <source>
        <dbReference type="ARBA" id="ARBA00010942"/>
    </source>
</evidence>
<dbReference type="PRINTS" id="PR00702">
    <property type="entry name" value="ACRIFLAVINRP"/>
</dbReference>
<feature type="transmembrane region" description="Helical" evidence="8">
    <location>
        <begin position="885"/>
        <end position="905"/>
    </location>
</feature>
<protein>
    <submittedName>
        <fullName evidence="9">CusA/CzcA family heavy metal efflux RND transporter</fullName>
    </submittedName>
</protein>
<feature type="transmembrane region" description="Helical" evidence="8">
    <location>
        <begin position="385"/>
        <end position="404"/>
    </location>
</feature>
<keyword evidence="6 8" id="KW-1133">Transmembrane helix</keyword>
<dbReference type="GO" id="GO:0042910">
    <property type="term" value="F:xenobiotic transmembrane transporter activity"/>
    <property type="evidence" value="ECO:0007669"/>
    <property type="project" value="TreeGrafter"/>
</dbReference>
<comment type="similarity">
    <text evidence="2">Belongs to the resistance-nodulation-cell division (RND) (TC 2.A.6) family.</text>
</comment>
<feature type="transmembrane region" description="Helical" evidence="8">
    <location>
        <begin position="359"/>
        <end position="379"/>
    </location>
</feature>
<dbReference type="Gene3D" id="3.30.2090.10">
    <property type="entry name" value="Multidrug efflux transporter AcrB TolC docking domain, DN and DC subdomains"/>
    <property type="match status" value="2"/>
</dbReference>
<keyword evidence="5 8" id="KW-0812">Transmembrane</keyword>
<dbReference type="AlphaFoldDB" id="A0A6N8IV63"/>
<keyword evidence="4" id="KW-1003">Cell membrane</keyword>
<keyword evidence="10" id="KW-1185">Reference proteome</keyword>
<dbReference type="RefSeq" id="WP_157398723.1">
    <property type="nucleotide sequence ID" value="NZ_WSEL01000007.1"/>
</dbReference>
<dbReference type="EMBL" id="WSEL01000007">
    <property type="protein sequence ID" value="MVQ30592.1"/>
    <property type="molecule type" value="Genomic_DNA"/>
</dbReference>
<evidence type="ECO:0000256" key="6">
    <source>
        <dbReference type="ARBA" id="ARBA00022989"/>
    </source>
</evidence>
<evidence type="ECO:0000256" key="8">
    <source>
        <dbReference type="SAM" id="Phobius"/>
    </source>
</evidence>
<keyword evidence="3" id="KW-0813">Transport</keyword>
<dbReference type="Gene3D" id="1.20.1640.10">
    <property type="entry name" value="Multidrug efflux transporter AcrB transmembrane domain"/>
    <property type="match status" value="2"/>
</dbReference>
<gene>
    <name evidence="9" type="ORF">GON04_14105</name>
</gene>
<reference evidence="9 10" key="1">
    <citation type="submission" date="2019-12" db="EMBL/GenBank/DDBJ databases">
        <authorList>
            <person name="Huq M.A."/>
        </authorList>
    </citation>
    <scope>NUCLEOTIDE SEQUENCE [LARGE SCALE GENOMIC DNA]</scope>
    <source>
        <strain evidence="9 10">MAH-25</strain>
    </source>
</reference>
<feature type="transmembrane region" description="Helical" evidence="8">
    <location>
        <begin position="859"/>
        <end position="878"/>
    </location>
</feature>
<dbReference type="Pfam" id="PF00873">
    <property type="entry name" value="ACR_tran"/>
    <property type="match status" value="1"/>
</dbReference>
<feature type="transmembrane region" description="Helical" evidence="8">
    <location>
        <begin position="956"/>
        <end position="976"/>
    </location>
</feature>
<proteinExistence type="inferred from homology"/>
<dbReference type="PANTHER" id="PTHR32063:SF12">
    <property type="entry name" value="CATION EFFLUX SYSTEM PROTEIN"/>
    <property type="match status" value="1"/>
</dbReference>
<comment type="caution">
    <text evidence="9">The sequence shown here is derived from an EMBL/GenBank/DDBJ whole genome shotgun (WGS) entry which is preliminary data.</text>
</comment>
<name>A0A6N8IV63_9BURK</name>
<comment type="subcellular location">
    <subcellularLocation>
        <location evidence="1">Cell membrane</location>
        <topology evidence="1">Multi-pass membrane protein</topology>
    </subcellularLocation>
</comment>
<accession>A0A6N8IV63</accession>
<evidence type="ECO:0000256" key="4">
    <source>
        <dbReference type="ARBA" id="ARBA00022475"/>
    </source>
</evidence>
<dbReference type="GO" id="GO:0005886">
    <property type="term" value="C:plasma membrane"/>
    <property type="evidence" value="ECO:0007669"/>
    <property type="project" value="UniProtKB-SubCell"/>
</dbReference>
<dbReference type="PANTHER" id="PTHR32063">
    <property type="match status" value="1"/>
</dbReference>